<dbReference type="Gene3D" id="3.30.710.10">
    <property type="entry name" value="Potassium Channel Kv1.1, Chain A"/>
    <property type="match status" value="1"/>
</dbReference>
<reference evidence="2" key="1">
    <citation type="journal article" date="2023" name="Mol. Phylogenet. Evol.">
        <title>Genome-scale phylogeny and comparative genomics of the fungal order Sordariales.</title>
        <authorList>
            <person name="Hensen N."/>
            <person name="Bonometti L."/>
            <person name="Westerberg I."/>
            <person name="Brannstrom I.O."/>
            <person name="Guillou S."/>
            <person name="Cros-Aarteil S."/>
            <person name="Calhoun S."/>
            <person name="Haridas S."/>
            <person name="Kuo A."/>
            <person name="Mondo S."/>
            <person name="Pangilinan J."/>
            <person name="Riley R."/>
            <person name="LaButti K."/>
            <person name="Andreopoulos B."/>
            <person name="Lipzen A."/>
            <person name="Chen C."/>
            <person name="Yan M."/>
            <person name="Daum C."/>
            <person name="Ng V."/>
            <person name="Clum A."/>
            <person name="Steindorff A."/>
            <person name="Ohm R.A."/>
            <person name="Martin F."/>
            <person name="Silar P."/>
            <person name="Natvig D.O."/>
            <person name="Lalanne C."/>
            <person name="Gautier V."/>
            <person name="Ament-Velasquez S.L."/>
            <person name="Kruys A."/>
            <person name="Hutchinson M.I."/>
            <person name="Powell A.J."/>
            <person name="Barry K."/>
            <person name="Miller A.N."/>
            <person name="Grigoriev I.V."/>
            <person name="Debuchy R."/>
            <person name="Gladieux P."/>
            <person name="Hiltunen Thoren M."/>
            <person name="Johannesson H."/>
        </authorList>
    </citation>
    <scope>NUCLEOTIDE SEQUENCE</scope>
    <source>
        <strain evidence="2">CBS 990.96</strain>
    </source>
</reference>
<evidence type="ECO:0000259" key="1">
    <source>
        <dbReference type="PROSITE" id="PS50097"/>
    </source>
</evidence>
<reference evidence="2" key="2">
    <citation type="submission" date="2023-05" db="EMBL/GenBank/DDBJ databases">
        <authorList>
            <consortium name="Lawrence Berkeley National Laboratory"/>
            <person name="Steindorff A."/>
            <person name="Hensen N."/>
            <person name="Bonometti L."/>
            <person name="Westerberg I."/>
            <person name="Brannstrom I.O."/>
            <person name="Guillou S."/>
            <person name="Cros-Aarteil S."/>
            <person name="Calhoun S."/>
            <person name="Haridas S."/>
            <person name="Kuo A."/>
            <person name="Mondo S."/>
            <person name="Pangilinan J."/>
            <person name="Riley R."/>
            <person name="Labutti K."/>
            <person name="Andreopoulos B."/>
            <person name="Lipzen A."/>
            <person name="Chen C."/>
            <person name="Yanf M."/>
            <person name="Daum C."/>
            <person name="Ng V."/>
            <person name="Clum A."/>
            <person name="Ohm R."/>
            <person name="Martin F."/>
            <person name="Silar P."/>
            <person name="Natvig D."/>
            <person name="Lalanne C."/>
            <person name="Gautier V."/>
            <person name="Ament-Velasquez S.L."/>
            <person name="Kruys A."/>
            <person name="Hutchinson M.I."/>
            <person name="Powell A.J."/>
            <person name="Barry K."/>
            <person name="Miller A.N."/>
            <person name="Grigoriev I.V."/>
            <person name="Debuchy R."/>
            <person name="Gladieux P."/>
            <person name="Thoren M.H."/>
            <person name="Johannesson H."/>
        </authorList>
    </citation>
    <scope>NUCLEOTIDE SEQUENCE</scope>
    <source>
        <strain evidence="2">CBS 990.96</strain>
    </source>
</reference>
<feature type="domain" description="BTB" evidence="1">
    <location>
        <begin position="27"/>
        <end position="108"/>
    </location>
</feature>
<proteinExistence type="predicted"/>
<dbReference type="SUPFAM" id="SSF54695">
    <property type="entry name" value="POZ domain"/>
    <property type="match status" value="1"/>
</dbReference>
<organism evidence="2 3">
    <name type="scientific">Podospora fimiseda</name>
    <dbReference type="NCBI Taxonomy" id="252190"/>
    <lineage>
        <taxon>Eukaryota</taxon>
        <taxon>Fungi</taxon>
        <taxon>Dikarya</taxon>
        <taxon>Ascomycota</taxon>
        <taxon>Pezizomycotina</taxon>
        <taxon>Sordariomycetes</taxon>
        <taxon>Sordariomycetidae</taxon>
        <taxon>Sordariales</taxon>
        <taxon>Podosporaceae</taxon>
        <taxon>Podospora</taxon>
    </lineage>
</organism>
<sequence length="383" mass="43689">MGKSTRSRSQKSQDTDKLGTVTIDQDGDLTLSVGTRVVGLDEQPCKFKVDSSALRRTSAVFKAMLFGPWAESKPTDGSEWVVELPEDDPDGFQVILSIIHSAYYLIPTAMNKLLLYKILVLCDKYDMDQVLAPWAQSWLSAVADQAKHQFKEDKPSADPLMTFIAWHLGDETLYAEEVRKMILCSYLNPVEDGHLFVHCWRHDRNLSNEDHLGPPDLLERIAKIRLELITDILLHVRQEIEPRKEERPNPVYYGARATPTFNCKFDPQSFTYNFSNRDRRLCGDVILGGIWRRIMASPKLKLLDLEQPKAVCLDVASLLAACTDIFQGIQNLDRHEKCNPKEKFMVFVQNCKKGLAENGSFVEPEDRTRMAEQRKRFKVAGPD</sequence>
<dbReference type="EMBL" id="MU865332">
    <property type="protein sequence ID" value="KAK4227374.1"/>
    <property type="molecule type" value="Genomic_DNA"/>
</dbReference>
<keyword evidence="3" id="KW-1185">Reference proteome</keyword>
<dbReference type="InterPro" id="IPR000210">
    <property type="entry name" value="BTB/POZ_dom"/>
</dbReference>
<dbReference type="Proteomes" id="UP001301958">
    <property type="component" value="Unassembled WGS sequence"/>
</dbReference>
<dbReference type="CDD" id="cd18186">
    <property type="entry name" value="BTB_POZ_ZBTB_KLHL-like"/>
    <property type="match status" value="1"/>
</dbReference>
<name>A0AAN7H4N0_9PEZI</name>
<evidence type="ECO:0000313" key="3">
    <source>
        <dbReference type="Proteomes" id="UP001301958"/>
    </source>
</evidence>
<comment type="caution">
    <text evidence="2">The sequence shown here is derived from an EMBL/GenBank/DDBJ whole genome shotgun (WGS) entry which is preliminary data.</text>
</comment>
<evidence type="ECO:0000313" key="2">
    <source>
        <dbReference type="EMBL" id="KAK4227374.1"/>
    </source>
</evidence>
<protein>
    <recommendedName>
        <fullName evidence="1">BTB domain-containing protein</fullName>
    </recommendedName>
</protein>
<dbReference type="PROSITE" id="PS50097">
    <property type="entry name" value="BTB"/>
    <property type="match status" value="1"/>
</dbReference>
<dbReference type="InterPro" id="IPR011333">
    <property type="entry name" value="SKP1/BTB/POZ_sf"/>
</dbReference>
<dbReference type="AlphaFoldDB" id="A0AAN7H4N0"/>
<gene>
    <name evidence="2" type="ORF">QBC38DRAFT_417127</name>
</gene>
<accession>A0AAN7H4N0</accession>